<dbReference type="PANTHER" id="PTHR42951:SF4">
    <property type="entry name" value="ACYL-COENZYME A THIOESTERASE MBLAC2"/>
    <property type="match status" value="1"/>
</dbReference>
<organism evidence="2 3">
    <name type="scientific">Murimonas intestini</name>
    <dbReference type="NCBI Taxonomy" id="1337051"/>
    <lineage>
        <taxon>Bacteria</taxon>
        <taxon>Bacillati</taxon>
        <taxon>Bacillota</taxon>
        <taxon>Clostridia</taxon>
        <taxon>Lachnospirales</taxon>
        <taxon>Lachnospiraceae</taxon>
        <taxon>Murimonas</taxon>
    </lineage>
</organism>
<dbReference type="Gene3D" id="3.60.15.10">
    <property type="entry name" value="Ribonuclease Z/Hydroxyacylglutathione hydrolase-like"/>
    <property type="match status" value="1"/>
</dbReference>
<protein>
    <submittedName>
        <fullName evidence="2">Glyoxylase-like metal-dependent hydrolase (Beta-lactamase superfamily II)</fullName>
    </submittedName>
</protein>
<dbReference type="Proteomes" id="UP000245412">
    <property type="component" value="Unassembled WGS sequence"/>
</dbReference>
<proteinExistence type="predicted"/>
<evidence type="ECO:0000259" key="1">
    <source>
        <dbReference type="SMART" id="SM00849"/>
    </source>
</evidence>
<evidence type="ECO:0000313" key="2">
    <source>
        <dbReference type="EMBL" id="PWJ75591.1"/>
    </source>
</evidence>
<dbReference type="AlphaFoldDB" id="A0AB73T3W5"/>
<dbReference type="SMART" id="SM00849">
    <property type="entry name" value="Lactamase_B"/>
    <property type="match status" value="1"/>
</dbReference>
<dbReference type="Pfam" id="PF00753">
    <property type="entry name" value="Lactamase_B"/>
    <property type="match status" value="1"/>
</dbReference>
<comment type="caution">
    <text evidence="2">The sequence shown here is derived from an EMBL/GenBank/DDBJ whole genome shotgun (WGS) entry which is preliminary data.</text>
</comment>
<dbReference type="EMBL" id="QGGY01000006">
    <property type="protein sequence ID" value="PWJ75591.1"/>
    <property type="molecule type" value="Genomic_DNA"/>
</dbReference>
<dbReference type="InterPro" id="IPR036866">
    <property type="entry name" value="RibonucZ/Hydroxyglut_hydro"/>
</dbReference>
<keyword evidence="3" id="KW-1185">Reference proteome</keyword>
<name>A0AB73T3W5_9FIRM</name>
<dbReference type="InterPro" id="IPR050855">
    <property type="entry name" value="NDM-1-like"/>
</dbReference>
<dbReference type="SUPFAM" id="SSF56281">
    <property type="entry name" value="Metallo-hydrolase/oxidoreductase"/>
    <property type="match status" value="1"/>
</dbReference>
<dbReference type="PANTHER" id="PTHR42951">
    <property type="entry name" value="METALLO-BETA-LACTAMASE DOMAIN-CONTAINING"/>
    <property type="match status" value="1"/>
</dbReference>
<evidence type="ECO:0000313" key="3">
    <source>
        <dbReference type="Proteomes" id="UP000245412"/>
    </source>
</evidence>
<accession>A0AB73T3W5</accession>
<dbReference type="InterPro" id="IPR001279">
    <property type="entry name" value="Metallo-B-lactamas"/>
</dbReference>
<feature type="domain" description="Metallo-beta-lactamase" evidence="1">
    <location>
        <begin position="28"/>
        <end position="219"/>
    </location>
</feature>
<gene>
    <name evidence="2" type="ORF">C7383_106161</name>
</gene>
<reference evidence="2 3" key="1">
    <citation type="submission" date="2018-05" db="EMBL/GenBank/DDBJ databases">
        <authorList>
            <person name="Goeker M."/>
            <person name="Huntemann M."/>
            <person name="Clum A."/>
            <person name="Pillay M."/>
            <person name="Palaniappan K."/>
            <person name="Varghese N."/>
            <person name="Mikhailova N."/>
            <person name="Stamatis D."/>
            <person name="Reddy T."/>
            <person name="Daum C."/>
            <person name="Shapiro N."/>
            <person name="Ivanova N."/>
            <person name="Kyrpides N."/>
            <person name="Woyke T."/>
        </authorList>
    </citation>
    <scope>NUCLEOTIDE SEQUENCE [LARGE SCALE GENOMIC DNA]</scope>
    <source>
        <strain evidence="2 3">DSM 26524</strain>
    </source>
</reference>
<sequence length="272" mass="30459">MAETAALVNGYTVTPVDKDTWRITDIFQDYMYLVQGKERAALIDTGMGQPGLSRVVSALTDRPVIVLNTHGHLDHVGCNQEFDTIYMHPSDREVLGQHRSQAYREKIRSLAGDAGLVLTEEELQSIICLGDQSEPRPLQDCQMIELGGRKLEVIHTPGHTGGSVCFLDEDARQLFSGDTICHLGVMLSFPESVPVSGFADTVRKLKARERQIEKIYPGHHAVPLDCGYFDQYLECAARLLNDPEGGTAEHSVFDDFYRYFYKDVSLTYKTVE</sequence>
<dbReference type="RefSeq" id="WP_109626524.1">
    <property type="nucleotide sequence ID" value="NZ_JANKBI010000004.1"/>
</dbReference>